<protein>
    <recommendedName>
        <fullName evidence="3">Small ribosomal subunit protein uS15</fullName>
    </recommendedName>
</protein>
<dbReference type="RefSeq" id="WP_123663201.1">
    <property type="nucleotide sequence ID" value="NZ_RARA01000025.1"/>
</dbReference>
<comment type="subunit">
    <text evidence="3">Part of the 30S ribosomal subunit. Forms a bridge to the 50S subunit in the 70S ribosome, contacting the 23S rRNA.</text>
</comment>
<dbReference type="InterPro" id="IPR005290">
    <property type="entry name" value="Ribosomal_uS15_bac-type"/>
</dbReference>
<comment type="caution">
    <text evidence="6">The sequence shown here is derived from an EMBL/GenBank/DDBJ whole genome shotgun (WGS) entry which is preliminary data.</text>
</comment>
<evidence type="ECO:0000313" key="6">
    <source>
        <dbReference type="EMBL" id="ROT47266.1"/>
    </source>
</evidence>
<evidence type="ECO:0000256" key="3">
    <source>
        <dbReference type="HAMAP-Rule" id="MF_01343"/>
    </source>
</evidence>
<keyword evidence="3 5" id="KW-0694">RNA-binding</keyword>
<dbReference type="SUPFAM" id="SSF47060">
    <property type="entry name" value="S15/NS1 RNA-binding domain"/>
    <property type="match status" value="1"/>
</dbReference>
<accession>A0A3N2QBS8</accession>
<evidence type="ECO:0000313" key="7">
    <source>
        <dbReference type="Proteomes" id="UP000270927"/>
    </source>
</evidence>
<keyword evidence="7" id="KW-1185">Reference proteome</keyword>
<keyword evidence="3 5" id="KW-0699">rRNA-binding</keyword>
<dbReference type="Proteomes" id="UP000270927">
    <property type="component" value="Unassembled WGS sequence"/>
</dbReference>
<dbReference type="HAMAP" id="MF_01343_B">
    <property type="entry name" value="Ribosomal_uS15_B"/>
    <property type="match status" value="1"/>
</dbReference>
<name>A0A3N2QBS8_9BACT</name>
<dbReference type="PROSITE" id="PS00362">
    <property type="entry name" value="RIBOSOMAL_S15"/>
    <property type="match status" value="1"/>
</dbReference>
<dbReference type="EMBL" id="RARA01000025">
    <property type="protein sequence ID" value="ROT47266.1"/>
    <property type="molecule type" value="Genomic_DNA"/>
</dbReference>
<dbReference type="Pfam" id="PF00312">
    <property type="entry name" value="Ribosomal_S15"/>
    <property type="match status" value="1"/>
</dbReference>
<dbReference type="PANTHER" id="PTHR23321:SF26">
    <property type="entry name" value="SMALL RIBOSOMAL SUBUNIT PROTEIN US15M"/>
    <property type="match status" value="1"/>
</dbReference>
<dbReference type="Gene3D" id="6.10.250.3130">
    <property type="match status" value="1"/>
</dbReference>
<evidence type="ECO:0000256" key="5">
    <source>
        <dbReference type="RuleBase" id="RU004524"/>
    </source>
</evidence>
<dbReference type="GO" id="GO:0003735">
    <property type="term" value="F:structural constituent of ribosome"/>
    <property type="evidence" value="ECO:0007669"/>
    <property type="project" value="InterPro"/>
</dbReference>
<organism evidence="6 7">
    <name type="scientific">Candidatus Cardinium hertigii</name>
    <dbReference type="NCBI Taxonomy" id="247481"/>
    <lineage>
        <taxon>Bacteria</taxon>
        <taxon>Pseudomonadati</taxon>
        <taxon>Bacteroidota</taxon>
        <taxon>Cytophagia</taxon>
        <taxon>Cytophagales</taxon>
        <taxon>Amoebophilaceae</taxon>
        <taxon>Candidatus Cardinium</taxon>
    </lineage>
</organism>
<comment type="similarity">
    <text evidence="3 4">Belongs to the universal ribosomal protein uS15 family.</text>
</comment>
<sequence length="91" mass="10471">MKLVHQNKADLFKTFGLKRSEKDSGSAESQIALFTYRIKHLTEHLSVKKKDYAAKLGLIKLVGKRKRLLAYLKKDNLNRYRGIVATLGLRK</sequence>
<dbReference type="GO" id="GO:0006412">
    <property type="term" value="P:translation"/>
    <property type="evidence" value="ECO:0007669"/>
    <property type="project" value="UniProtKB-UniRule"/>
</dbReference>
<dbReference type="OrthoDB" id="9799262at2"/>
<dbReference type="InterPro" id="IPR009068">
    <property type="entry name" value="uS15_NS1_RNA-bd_sf"/>
</dbReference>
<dbReference type="AlphaFoldDB" id="A0A3N2QBS8"/>
<keyword evidence="2 3" id="KW-0687">Ribonucleoprotein</keyword>
<dbReference type="InterPro" id="IPR000589">
    <property type="entry name" value="Ribosomal_uS15"/>
</dbReference>
<dbReference type="PANTHER" id="PTHR23321">
    <property type="entry name" value="RIBOSOMAL PROTEIN S15, BACTERIAL AND ORGANELLAR"/>
    <property type="match status" value="1"/>
</dbReference>
<gene>
    <name evidence="3" type="primary">rpsO</name>
    <name evidence="6" type="ORF">EDM02_03900</name>
</gene>
<dbReference type="Gene3D" id="1.10.287.10">
    <property type="entry name" value="S15/NS1, RNA-binding"/>
    <property type="match status" value="1"/>
</dbReference>
<comment type="function">
    <text evidence="3">Forms an intersubunit bridge (bridge B4) with the 23S rRNA of the 50S subunit in the ribosome.</text>
</comment>
<dbReference type="CDD" id="cd00353">
    <property type="entry name" value="Ribosomal_S15p_S13e"/>
    <property type="match status" value="1"/>
</dbReference>
<evidence type="ECO:0000256" key="1">
    <source>
        <dbReference type="ARBA" id="ARBA00022980"/>
    </source>
</evidence>
<dbReference type="SMART" id="SM01387">
    <property type="entry name" value="Ribosomal_S15"/>
    <property type="match status" value="1"/>
</dbReference>
<keyword evidence="1 3" id="KW-0689">Ribosomal protein</keyword>
<comment type="function">
    <text evidence="3 5">One of the primary rRNA binding proteins, it binds directly to 16S rRNA where it helps nucleate assembly of the platform of the 30S subunit by binding and bridging several RNA helices of the 16S rRNA.</text>
</comment>
<dbReference type="NCBIfam" id="TIGR00952">
    <property type="entry name" value="S15_bact"/>
    <property type="match status" value="1"/>
</dbReference>
<dbReference type="GO" id="GO:0019843">
    <property type="term" value="F:rRNA binding"/>
    <property type="evidence" value="ECO:0007669"/>
    <property type="project" value="UniProtKB-UniRule"/>
</dbReference>
<proteinExistence type="inferred from homology"/>
<dbReference type="GO" id="GO:0022627">
    <property type="term" value="C:cytosolic small ribosomal subunit"/>
    <property type="evidence" value="ECO:0007669"/>
    <property type="project" value="TreeGrafter"/>
</dbReference>
<evidence type="ECO:0000256" key="4">
    <source>
        <dbReference type="RuleBase" id="RU003919"/>
    </source>
</evidence>
<evidence type="ECO:0000256" key="2">
    <source>
        <dbReference type="ARBA" id="ARBA00023274"/>
    </source>
</evidence>
<reference evidence="6 7" key="1">
    <citation type="submission" date="2018-09" db="EMBL/GenBank/DDBJ databases">
        <title>Comparative Genomics of Wolbachia-Cardinium Dual Endosymbiosis in a Plant-Parasitic Nematode.</title>
        <authorList>
            <person name="Brown A.M.V."/>
            <person name="Wasala S.K."/>
            <person name="Howe D.K."/>
            <person name="Peetz A.B."/>
            <person name="Zasada I.A."/>
            <person name="Denver D.R."/>
        </authorList>
    </citation>
    <scope>NUCLEOTIDE SEQUENCE [LARGE SCALE GENOMIC DNA]</scope>
    <source>
        <strain evidence="6 7">Pp_1</strain>
    </source>
</reference>